<evidence type="ECO:0000313" key="2">
    <source>
        <dbReference type="EMBL" id="PNH01440.1"/>
    </source>
</evidence>
<evidence type="ECO:0008006" key="4">
    <source>
        <dbReference type="Google" id="ProtNLM"/>
    </source>
</evidence>
<feature type="region of interest" description="Disordered" evidence="1">
    <location>
        <begin position="1"/>
        <end position="41"/>
    </location>
</feature>
<dbReference type="EMBL" id="PGGS01000895">
    <property type="protein sequence ID" value="PNH01440.1"/>
    <property type="molecule type" value="Genomic_DNA"/>
</dbReference>
<evidence type="ECO:0000256" key="1">
    <source>
        <dbReference type="SAM" id="MobiDB-lite"/>
    </source>
</evidence>
<comment type="caution">
    <text evidence="2">The sequence shown here is derived from an EMBL/GenBank/DDBJ whole genome shotgun (WGS) entry which is preliminary data.</text>
</comment>
<dbReference type="InterPro" id="IPR006461">
    <property type="entry name" value="PLAC_motif_containing"/>
</dbReference>
<evidence type="ECO:0000313" key="3">
    <source>
        <dbReference type="Proteomes" id="UP000236333"/>
    </source>
</evidence>
<name>A0A2J7ZMG2_9CHLO</name>
<accession>A0A2J7ZMG2</accession>
<dbReference type="OrthoDB" id="535279at2759"/>
<sequence>MSYQPLPHAEASGSKPQDALPHATEPAAWPPAQPRAQHRESRADALSEPYAALARPGTWSSGVFDCCALPGASGLCFTTFWCPCWQYGLIAEQLPVVSSLGLVFSRDPDGVLMGGSRIGACLAFFLLGMGISATFTGLGAQSAVVCPCHVPLHLQLRTYMRKKYGMQVGLFGGEGGGGAARGDPASNLVEDLLLVWCCGPCAMCQEAREITIRDAAERAELVRPTSTAPPQVYMQSGPPVVYQSEAAYGTTMPMAGPPPVTGYPVMPAPMPGKHD</sequence>
<dbReference type="AlphaFoldDB" id="A0A2J7ZMG2"/>
<dbReference type="Pfam" id="PF04749">
    <property type="entry name" value="PLAC8"/>
    <property type="match status" value="1"/>
</dbReference>
<dbReference type="NCBIfam" id="TIGR01571">
    <property type="entry name" value="A_thal_Cys_rich"/>
    <property type="match status" value="1"/>
</dbReference>
<proteinExistence type="predicted"/>
<keyword evidence="3" id="KW-1185">Reference proteome</keyword>
<organism evidence="2 3">
    <name type="scientific">Tetrabaena socialis</name>
    <dbReference type="NCBI Taxonomy" id="47790"/>
    <lineage>
        <taxon>Eukaryota</taxon>
        <taxon>Viridiplantae</taxon>
        <taxon>Chlorophyta</taxon>
        <taxon>core chlorophytes</taxon>
        <taxon>Chlorophyceae</taxon>
        <taxon>CS clade</taxon>
        <taxon>Chlamydomonadales</taxon>
        <taxon>Tetrabaenaceae</taxon>
        <taxon>Tetrabaena</taxon>
    </lineage>
</organism>
<dbReference type="Proteomes" id="UP000236333">
    <property type="component" value="Unassembled WGS sequence"/>
</dbReference>
<gene>
    <name evidence="2" type="ORF">TSOC_012671</name>
</gene>
<reference evidence="2 3" key="1">
    <citation type="journal article" date="2017" name="Mol. Biol. Evol.">
        <title>The 4-celled Tetrabaena socialis nuclear genome reveals the essential components for genetic control of cell number at the origin of multicellularity in the volvocine lineage.</title>
        <authorList>
            <person name="Featherston J."/>
            <person name="Arakaki Y."/>
            <person name="Hanschen E.R."/>
            <person name="Ferris P.J."/>
            <person name="Michod R.E."/>
            <person name="Olson B.J.S.C."/>
            <person name="Nozaki H."/>
            <person name="Durand P.M."/>
        </authorList>
    </citation>
    <scope>NUCLEOTIDE SEQUENCE [LARGE SCALE GENOMIC DNA]</scope>
    <source>
        <strain evidence="2 3">NIES-571</strain>
    </source>
</reference>
<protein>
    <recommendedName>
        <fullName evidence="4">PLAC8 family protein</fullName>
    </recommendedName>
</protein>
<dbReference type="PANTHER" id="PTHR15907">
    <property type="entry name" value="DUF614 FAMILY PROTEIN-RELATED"/>
    <property type="match status" value="1"/>
</dbReference>